<organism evidence="1">
    <name type="scientific">plant metagenome</name>
    <dbReference type="NCBI Taxonomy" id="1297885"/>
    <lineage>
        <taxon>unclassified sequences</taxon>
        <taxon>metagenomes</taxon>
        <taxon>organismal metagenomes</taxon>
    </lineage>
</organism>
<name>A0A484S7X6_9ZZZZ</name>
<dbReference type="AlphaFoldDB" id="A0A484S7X6"/>
<evidence type="ECO:0000313" key="1">
    <source>
        <dbReference type="EMBL" id="VFR57910.1"/>
    </source>
</evidence>
<dbReference type="EMBL" id="CAADID010000002">
    <property type="protein sequence ID" value="VFR57910.1"/>
    <property type="molecule type" value="Genomic_DNA"/>
</dbReference>
<proteinExistence type="predicted"/>
<reference evidence="1" key="1">
    <citation type="submission" date="2019-03" db="EMBL/GenBank/DDBJ databases">
        <authorList>
            <person name="Danneels B."/>
        </authorList>
    </citation>
    <scope>NUCLEOTIDE SEQUENCE</scope>
</reference>
<gene>
    <name evidence="1" type="ORF">ANT3_4542</name>
</gene>
<accession>A0A484S7X6</accession>
<protein>
    <submittedName>
        <fullName evidence="1">Uncharacterized protein</fullName>
    </submittedName>
</protein>
<sequence>MVDVFDDTRNQYFSSRMIVDYGLTQFRKFALFPEHLKMIQFFS</sequence>